<dbReference type="InParanoid" id="K9FXM7"/>
<gene>
    <name evidence="1" type="ORF">PDIG_35880</name>
</gene>
<protein>
    <submittedName>
        <fullName evidence="1">Uncharacterized protein</fullName>
    </submittedName>
</protein>
<proteinExistence type="predicted"/>
<evidence type="ECO:0000313" key="2">
    <source>
        <dbReference type="Proteomes" id="UP000009882"/>
    </source>
</evidence>
<dbReference type="AlphaFoldDB" id="K9FXM7"/>
<dbReference type="EMBL" id="AKCT01000150">
    <property type="protein sequence ID" value="EKV13844.1"/>
    <property type="molecule type" value="Genomic_DNA"/>
</dbReference>
<dbReference type="HOGENOM" id="CLU_2574590_0_0_1"/>
<evidence type="ECO:0000313" key="1">
    <source>
        <dbReference type="EMBL" id="EKV13844.1"/>
    </source>
</evidence>
<name>K9FXM7_PEND2</name>
<accession>K9FXM7</accession>
<dbReference type="Proteomes" id="UP000009882">
    <property type="component" value="Unassembled WGS sequence"/>
</dbReference>
<organism evidence="1 2">
    <name type="scientific">Penicillium digitatum (strain PHI26 / CECT 20796)</name>
    <name type="common">Green mold</name>
    <dbReference type="NCBI Taxonomy" id="1170229"/>
    <lineage>
        <taxon>Eukaryota</taxon>
        <taxon>Fungi</taxon>
        <taxon>Dikarya</taxon>
        <taxon>Ascomycota</taxon>
        <taxon>Pezizomycotina</taxon>
        <taxon>Eurotiomycetes</taxon>
        <taxon>Eurotiomycetidae</taxon>
        <taxon>Eurotiales</taxon>
        <taxon>Aspergillaceae</taxon>
        <taxon>Penicillium</taxon>
    </lineage>
</organism>
<sequence length="81" mass="9292">MIQTSLQDKKEVLSVVKAEIDFGISFFRSLPRTHHQRVWAIPVIFSSSTKTPSDDSFYLLSDRSPGWKSRTNRSIYTPSQS</sequence>
<comment type="caution">
    <text evidence="1">The sequence shown here is derived from an EMBL/GenBank/DDBJ whole genome shotgun (WGS) entry which is preliminary data.</text>
</comment>
<reference evidence="2" key="1">
    <citation type="journal article" date="2012" name="BMC Genomics">
        <title>Genome sequence of the necrotrophic fungus Penicillium digitatum, the main postharvest pathogen of citrus.</title>
        <authorList>
            <person name="Marcet-Houben M."/>
            <person name="Ballester A.-R."/>
            <person name="de la Fuente B."/>
            <person name="Harries E."/>
            <person name="Marcos J.F."/>
            <person name="Gonzalez-Candelas L."/>
            <person name="Gabaldon T."/>
        </authorList>
    </citation>
    <scope>NUCLEOTIDE SEQUENCE [LARGE SCALE GENOMIC DNA]</scope>
    <source>
        <strain evidence="2">PHI26 / CECT 20796</strain>
    </source>
</reference>
<keyword evidence="2" id="KW-1185">Reference proteome</keyword>